<evidence type="ECO:0000313" key="2">
    <source>
        <dbReference type="Proteomes" id="UP000249754"/>
    </source>
</evidence>
<protein>
    <submittedName>
        <fullName evidence="1">Uncharacterized protein</fullName>
    </submittedName>
</protein>
<proteinExistence type="predicted"/>
<dbReference type="OrthoDB" id="770153at2"/>
<dbReference type="RefSeq" id="WP_111632283.1">
    <property type="nucleotide sequence ID" value="NZ_QLLR01000002.1"/>
</dbReference>
<dbReference type="AlphaFoldDB" id="A0A327T5P7"/>
<reference evidence="1 2" key="1">
    <citation type="submission" date="2018-06" db="EMBL/GenBank/DDBJ databases">
        <title>Genomic Encyclopedia of Archaeal and Bacterial Type Strains, Phase II (KMG-II): from individual species to whole genera.</title>
        <authorList>
            <person name="Goeker M."/>
        </authorList>
    </citation>
    <scope>NUCLEOTIDE SEQUENCE [LARGE SCALE GENOMIC DNA]</scope>
    <source>
        <strain evidence="1 2">DSM 14825</strain>
    </source>
</reference>
<name>A0A327T5P7_9SPHI</name>
<comment type="caution">
    <text evidence="1">The sequence shown here is derived from an EMBL/GenBank/DDBJ whole genome shotgun (WGS) entry which is preliminary data.</text>
</comment>
<organism evidence="1 2">
    <name type="scientific">Pedobacter cryoconitis</name>
    <dbReference type="NCBI Taxonomy" id="188932"/>
    <lineage>
        <taxon>Bacteria</taxon>
        <taxon>Pseudomonadati</taxon>
        <taxon>Bacteroidota</taxon>
        <taxon>Sphingobacteriia</taxon>
        <taxon>Sphingobacteriales</taxon>
        <taxon>Sphingobacteriaceae</taxon>
        <taxon>Pedobacter</taxon>
    </lineage>
</organism>
<sequence>MIRGSQTLTSIFPPAFEADATRKGKRNIYATERNDCMAHRFYYYYHILKKRFDVAVADMEKEFFISGSTIISCLTEGDANLKEIVALSPDKTTLRKKYPHLNWQ</sequence>
<dbReference type="EMBL" id="QLLR01000002">
    <property type="protein sequence ID" value="RAJ35394.1"/>
    <property type="molecule type" value="Genomic_DNA"/>
</dbReference>
<dbReference type="Proteomes" id="UP000249754">
    <property type="component" value="Unassembled WGS sequence"/>
</dbReference>
<accession>A0A327T5P7</accession>
<evidence type="ECO:0000313" key="1">
    <source>
        <dbReference type="EMBL" id="RAJ35394.1"/>
    </source>
</evidence>
<gene>
    <name evidence="1" type="ORF">LY11_00637</name>
</gene>